<evidence type="ECO:0000256" key="2">
    <source>
        <dbReference type="ARBA" id="ARBA00022475"/>
    </source>
</evidence>
<dbReference type="InterPro" id="IPR011701">
    <property type="entry name" value="MFS"/>
</dbReference>
<feature type="transmembrane region" description="Helical" evidence="6">
    <location>
        <begin position="79"/>
        <end position="98"/>
    </location>
</feature>
<reference evidence="9" key="1">
    <citation type="journal article" date="2019" name="Int. J. Syst. Evol. Microbiol.">
        <title>The Global Catalogue of Microorganisms (GCM) 10K type strain sequencing project: providing services to taxonomists for standard genome sequencing and annotation.</title>
        <authorList>
            <consortium name="The Broad Institute Genomics Platform"/>
            <consortium name="The Broad Institute Genome Sequencing Center for Infectious Disease"/>
            <person name="Wu L."/>
            <person name="Ma J."/>
        </authorList>
    </citation>
    <scope>NUCLEOTIDE SEQUENCE [LARGE SCALE GENOMIC DNA]</scope>
    <source>
        <strain evidence="9">NBRC 108728</strain>
    </source>
</reference>
<keyword evidence="3 6" id="KW-0812">Transmembrane</keyword>
<feature type="domain" description="Major facilitator superfamily (MFS) profile" evidence="7">
    <location>
        <begin position="13"/>
        <end position="425"/>
    </location>
</feature>
<keyword evidence="4 6" id="KW-1133">Transmembrane helix</keyword>
<feature type="transmembrane region" description="Helical" evidence="6">
    <location>
        <begin position="402"/>
        <end position="422"/>
    </location>
</feature>
<feature type="transmembrane region" description="Helical" evidence="6">
    <location>
        <begin position="333"/>
        <end position="352"/>
    </location>
</feature>
<dbReference type="EMBL" id="AP027732">
    <property type="protein sequence ID" value="BDZ49209.1"/>
    <property type="molecule type" value="Genomic_DNA"/>
</dbReference>
<dbReference type="Pfam" id="PF07690">
    <property type="entry name" value="MFS_1"/>
    <property type="match status" value="1"/>
</dbReference>
<comment type="subcellular location">
    <subcellularLocation>
        <location evidence="1">Cell membrane</location>
        <topology evidence="1">Multi-pass membrane protein</topology>
    </subcellularLocation>
</comment>
<keyword evidence="9" id="KW-1185">Reference proteome</keyword>
<feature type="transmembrane region" description="Helical" evidence="6">
    <location>
        <begin position="163"/>
        <end position="184"/>
    </location>
</feature>
<dbReference type="InterPro" id="IPR020846">
    <property type="entry name" value="MFS_dom"/>
</dbReference>
<evidence type="ECO:0000259" key="7">
    <source>
        <dbReference type="PROSITE" id="PS50850"/>
    </source>
</evidence>
<dbReference type="PANTHER" id="PTHR43124">
    <property type="entry name" value="PURINE EFFLUX PUMP PBUE"/>
    <property type="match status" value="1"/>
</dbReference>
<feature type="transmembrane region" description="Helical" evidence="6">
    <location>
        <begin position="372"/>
        <end position="396"/>
    </location>
</feature>
<gene>
    <name evidence="8" type="ORF">GCM10025867_14500</name>
</gene>
<feature type="transmembrane region" description="Helical" evidence="6">
    <location>
        <begin position="104"/>
        <end position="125"/>
    </location>
</feature>
<dbReference type="PROSITE" id="PS50850">
    <property type="entry name" value="MFS"/>
    <property type="match status" value="1"/>
</dbReference>
<protein>
    <submittedName>
        <fullName evidence="8">MFS transporter</fullName>
    </submittedName>
</protein>
<evidence type="ECO:0000256" key="6">
    <source>
        <dbReference type="SAM" id="Phobius"/>
    </source>
</evidence>
<dbReference type="PANTHER" id="PTHR43124:SF3">
    <property type="entry name" value="CHLORAMPHENICOL EFFLUX PUMP RV0191"/>
    <property type="match status" value="1"/>
</dbReference>
<evidence type="ECO:0000256" key="3">
    <source>
        <dbReference type="ARBA" id="ARBA00022692"/>
    </source>
</evidence>
<organism evidence="8 9">
    <name type="scientific">Frondihabitans sucicola</name>
    <dbReference type="NCBI Taxonomy" id="1268041"/>
    <lineage>
        <taxon>Bacteria</taxon>
        <taxon>Bacillati</taxon>
        <taxon>Actinomycetota</taxon>
        <taxon>Actinomycetes</taxon>
        <taxon>Micrococcales</taxon>
        <taxon>Microbacteriaceae</taxon>
        <taxon>Frondihabitans</taxon>
    </lineage>
</organism>
<dbReference type="Proteomes" id="UP001321486">
    <property type="component" value="Chromosome"/>
</dbReference>
<dbReference type="RefSeq" id="WP_286346048.1">
    <property type="nucleotide sequence ID" value="NZ_AP027732.1"/>
</dbReference>
<feature type="transmembrane region" description="Helical" evidence="6">
    <location>
        <begin position="241"/>
        <end position="262"/>
    </location>
</feature>
<feature type="transmembrane region" description="Helical" evidence="6">
    <location>
        <begin position="282"/>
        <end position="301"/>
    </location>
</feature>
<sequence>MTSTPAARFPWGGLLALAVASFLSISGEMLPTGLLPEMGRDLGVSEASVGLLVSVFAFTVVFTSPVLTHFTSRIPRHRLLVGLISVIALGAAGTAFAPTYGWMVAARVLGGLAHGVFWAIAGAYAAHLVPKAQVGRALAVSSSGGTLAFVLGVPLGTALGQAVGWRVAFGILAILMVIGAVLVWRLLPDVGSGADDAEAFRREGSEAMTGATPVGPGALATGAIPIIRDGKAPRELPDASVLGVVLSCIVTGVFMIGHYSLYTYVAPFLERSSGLSSSSLSIALFAYGIAGAVGLLLVGVALGKRPALAIPIFMALVAVTVIGLLVFEGRPVPSFVVFVILGVTFGALPPLLQTRLLQVAPARIRDIANSFYTSSFNAGIGAGALIGGFVLSGAGLGALPRLYIVIAVVMLVVFVVSDRVLARRDARRRAARRAERAARAARGPR</sequence>
<evidence type="ECO:0000256" key="5">
    <source>
        <dbReference type="ARBA" id="ARBA00023136"/>
    </source>
</evidence>
<dbReference type="InterPro" id="IPR036259">
    <property type="entry name" value="MFS_trans_sf"/>
</dbReference>
<feature type="transmembrane region" description="Helical" evidence="6">
    <location>
        <begin position="308"/>
        <end position="327"/>
    </location>
</feature>
<keyword evidence="5 6" id="KW-0472">Membrane</keyword>
<evidence type="ECO:0000313" key="8">
    <source>
        <dbReference type="EMBL" id="BDZ49209.1"/>
    </source>
</evidence>
<dbReference type="CDD" id="cd17324">
    <property type="entry name" value="MFS_NepI_like"/>
    <property type="match status" value="1"/>
</dbReference>
<evidence type="ECO:0000313" key="9">
    <source>
        <dbReference type="Proteomes" id="UP001321486"/>
    </source>
</evidence>
<feature type="transmembrane region" description="Helical" evidence="6">
    <location>
        <begin position="47"/>
        <end position="67"/>
    </location>
</feature>
<feature type="transmembrane region" description="Helical" evidence="6">
    <location>
        <begin position="137"/>
        <end position="157"/>
    </location>
</feature>
<evidence type="ECO:0000256" key="4">
    <source>
        <dbReference type="ARBA" id="ARBA00022989"/>
    </source>
</evidence>
<keyword evidence="2" id="KW-1003">Cell membrane</keyword>
<dbReference type="Gene3D" id="1.20.1250.20">
    <property type="entry name" value="MFS general substrate transporter like domains"/>
    <property type="match status" value="1"/>
</dbReference>
<proteinExistence type="predicted"/>
<name>A0ABM8GLB3_9MICO</name>
<accession>A0ABM8GLB3</accession>
<dbReference type="InterPro" id="IPR050189">
    <property type="entry name" value="MFS_Efflux_Transporters"/>
</dbReference>
<dbReference type="SUPFAM" id="SSF103473">
    <property type="entry name" value="MFS general substrate transporter"/>
    <property type="match status" value="1"/>
</dbReference>
<evidence type="ECO:0000256" key="1">
    <source>
        <dbReference type="ARBA" id="ARBA00004651"/>
    </source>
</evidence>